<evidence type="ECO:0000256" key="3">
    <source>
        <dbReference type="ARBA" id="ARBA00022989"/>
    </source>
</evidence>
<evidence type="ECO:0000256" key="5">
    <source>
        <dbReference type="SAM" id="Phobius"/>
    </source>
</evidence>
<dbReference type="Proteomes" id="UP000226192">
    <property type="component" value="Unassembled WGS sequence"/>
</dbReference>
<sequence length="157" mass="17106">MCSIMRLDMAKDFSLFTVPAVLIATCMGPHMYAVLKAGKLYDNANPRGFKEAVDKSEGLDKATKRRIMRAQAASDNGFETLGLYAAGVVAARVAGVNPCQVNRLAAGYLAARLAYVAVYVHLQEDRRMASLRSLVWLTSIGLAVSLWVRAGLEALRR</sequence>
<gene>
    <name evidence="6" type="ORF">CDD81_6359</name>
</gene>
<dbReference type="AlphaFoldDB" id="A0A2C5XHQ1"/>
<evidence type="ECO:0000313" key="6">
    <source>
        <dbReference type="EMBL" id="PHH63028.1"/>
    </source>
</evidence>
<feature type="transmembrane region" description="Helical" evidence="5">
    <location>
        <begin position="105"/>
        <end position="122"/>
    </location>
</feature>
<organism evidence="6 7">
    <name type="scientific">Ophiocordyceps australis</name>
    <dbReference type="NCBI Taxonomy" id="1399860"/>
    <lineage>
        <taxon>Eukaryota</taxon>
        <taxon>Fungi</taxon>
        <taxon>Dikarya</taxon>
        <taxon>Ascomycota</taxon>
        <taxon>Pezizomycotina</taxon>
        <taxon>Sordariomycetes</taxon>
        <taxon>Hypocreomycetidae</taxon>
        <taxon>Hypocreales</taxon>
        <taxon>Ophiocordycipitaceae</taxon>
        <taxon>Ophiocordyceps</taxon>
    </lineage>
</organism>
<dbReference type="SUPFAM" id="SSF161084">
    <property type="entry name" value="MAPEG domain-like"/>
    <property type="match status" value="1"/>
</dbReference>
<comment type="subcellular location">
    <subcellularLocation>
        <location evidence="1">Membrane</location>
    </subcellularLocation>
</comment>
<keyword evidence="7" id="KW-1185">Reference proteome</keyword>
<dbReference type="Pfam" id="PF01124">
    <property type="entry name" value="MAPEG"/>
    <property type="match status" value="1"/>
</dbReference>
<dbReference type="EMBL" id="NJET01000058">
    <property type="protein sequence ID" value="PHH63028.1"/>
    <property type="molecule type" value="Genomic_DNA"/>
</dbReference>
<keyword evidence="2 5" id="KW-0812">Transmembrane</keyword>
<evidence type="ECO:0000256" key="2">
    <source>
        <dbReference type="ARBA" id="ARBA00022692"/>
    </source>
</evidence>
<keyword evidence="3 5" id="KW-1133">Transmembrane helix</keyword>
<dbReference type="PANTHER" id="PTHR35371">
    <property type="entry name" value="INNER MEMBRANE PROTEIN"/>
    <property type="match status" value="1"/>
</dbReference>
<keyword evidence="4 5" id="KW-0472">Membrane</keyword>
<evidence type="ECO:0000256" key="4">
    <source>
        <dbReference type="ARBA" id="ARBA00023136"/>
    </source>
</evidence>
<evidence type="ECO:0008006" key="8">
    <source>
        <dbReference type="Google" id="ProtNLM"/>
    </source>
</evidence>
<protein>
    <recommendedName>
        <fullName evidence="8">MAPEG family protein</fullName>
    </recommendedName>
</protein>
<name>A0A2C5XHQ1_9HYPO</name>
<evidence type="ECO:0000256" key="1">
    <source>
        <dbReference type="ARBA" id="ARBA00004370"/>
    </source>
</evidence>
<evidence type="ECO:0000313" key="7">
    <source>
        <dbReference type="Proteomes" id="UP000226192"/>
    </source>
</evidence>
<dbReference type="OrthoDB" id="2122304at2759"/>
<reference evidence="6 7" key="1">
    <citation type="submission" date="2017-06" db="EMBL/GenBank/DDBJ databases">
        <title>Ant-infecting Ophiocordyceps genomes reveal a high diversity of potential behavioral manipulation genes and a possible major role for enterotoxins.</title>
        <authorList>
            <person name="De Bekker C."/>
            <person name="Evans H.C."/>
            <person name="Brachmann A."/>
            <person name="Hughes D.P."/>
        </authorList>
    </citation>
    <scope>NUCLEOTIDE SEQUENCE [LARGE SCALE GENOMIC DNA]</scope>
    <source>
        <strain evidence="6 7">Map64</strain>
    </source>
</reference>
<feature type="transmembrane region" description="Helical" evidence="5">
    <location>
        <begin position="134"/>
        <end position="152"/>
    </location>
</feature>
<comment type="caution">
    <text evidence="6">The sequence shown here is derived from an EMBL/GenBank/DDBJ whole genome shotgun (WGS) entry which is preliminary data.</text>
</comment>
<proteinExistence type="predicted"/>
<dbReference type="GO" id="GO:0016020">
    <property type="term" value="C:membrane"/>
    <property type="evidence" value="ECO:0007669"/>
    <property type="project" value="UniProtKB-SubCell"/>
</dbReference>
<dbReference type="InterPro" id="IPR023352">
    <property type="entry name" value="MAPEG-like_dom_sf"/>
</dbReference>
<accession>A0A2C5XHQ1</accession>
<feature type="transmembrane region" description="Helical" evidence="5">
    <location>
        <begin position="12"/>
        <end position="32"/>
    </location>
</feature>
<dbReference type="Gene3D" id="1.20.120.550">
    <property type="entry name" value="Membrane associated eicosanoid/glutathione metabolism-like domain"/>
    <property type="match status" value="1"/>
</dbReference>
<dbReference type="PANTHER" id="PTHR35371:SF1">
    <property type="entry name" value="BLR7753 PROTEIN"/>
    <property type="match status" value="1"/>
</dbReference>
<dbReference type="InterPro" id="IPR001129">
    <property type="entry name" value="Membr-assoc_MAPEG"/>
</dbReference>